<keyword evidence="2" id="KW-1185">Reference proteome</keyword>
<dbReference type="Proteomes" id="UP001370758">
    <property type="component" value="Unassembled WGS sequence"/>
</dbReference>
<dbReference type="SUPFAM" id="SSF50685">
    <property type="entry name" value="Barwin-like endoglucanases"/>
    <property type="match status" value="1"/>
</dbReference>
<sequence>MSKLRMEPFDGANPSNNPLCGKKVRVFSDMATEGVVFTVQDKCLGCTGESDLDVCRGPFKQQLGGEETDRIKIWWQWVSVT</sequence>
<comment type="caution">
    <text evidence="1">The sequence shown here is derived from an EMBL/GenBank/DDBJ whole genome shotgun (WGS) entry which is preliminary data.</text>
</comment>
<proteinExistence type="predicted"/>
<protein>
    <recommendedName>
        <fullName evidence="3">RlpA-like protein double-psi beta-barrel domain-containing protein</fullName>
    </recommendedName>
</protein>
<reference evidence="1 2" key="1">
    <citation type="submission" date="2023-08" db="EMBL/GenBank/DDBJ databases">
        <authorList>
            <person name="Palmer J.M."/>
        </authorList>
    </citation>
    <scope>NUCLEOTIDE SEQUENCE [LARGE SCALE GENOMIC DNA]</scope>
    <source>
        <strain evidence="1 2">TWF481</strain>
    </source>
</reference>
<dbReference type="CDD" id="cd22191">
    <property type="entry name" value="DPBB_RlpA_EXP_N-like"/>
    <property type="match status" value="1"/>
</dbReference>
<dbReference type="AlphaFoldDB" id="A0AAV9VTG2"/>
<evidence type="ECO:0000313" key="1">
    <source>
        <dbReference type="EMBL" id="KAK6495903.1"/>
    </source>
</evidence>
<dbReference type="Gene3D" id="2.40.40.10">
    <property type="entry name" value="RlpA-like domain"/>
    <property type="match status" value="1"/>
</dbReference>
<evidence type="ECO:0008006" key="3">
    <source>
        <dbReference type="Google" id="ProtNLM"/>
    </source>
</evidence>
<dbReference type="InterPro" id="IPR036908">
    <property type="entry name" value="RlpA-like_sf"/>
</dbReference>
<dbReference type="EMBL" id="JAVHJL010000012">
    <property type="protein sequence ID" value="KAK6495903.1"/>
    <property type="molecule type" value="Genomic_DNA"/>
</dbReference>
<accession>A0AAV9VTG2</accession>
<evidence type="ECO:0000313" key="2">
    <source>
        <dbReference type="Proteomes" id="UP001370758"/>
    </source>
</evidence>
<organism evidence="1 2">
    <name type="scientific">Arthrobotrys musiformis</name>
    <dbReference type="NCBI Taxonomy" id="47236"/>
    <lineage>
        <taxon>Eukaryota</taxon>
        <taxon>Fungi</taxon>
        <taxon>Dikarya</taxon>
        <taxon>Ascomycota</taxon>
        <taxon>Pezizomycotina</taxon>
        <taxon>Orbiliomycetes</taxon>
        <taxon>Orbiliales</taxon>
        <taxon>Orbiliaceae</taxon>
        <taxon>Arthrobotrys</taxon>
    </lineage>
</organism>
<name>A0AAV9VTG2_9PEZI</name>
<gene>
    <name evidence="1" type="ORF">TWF481_002948</name>
</gene>